<dbReference type="GO" id="GO:0006508">
    <property type="term" value="P:proteolysis"/>
    <property type="evidence" value="ECO:0007669"/>
    <property type="project" value="UniProtKB-KW"/>
</dbReference>
<evidence type="ECO:0000256" key="3">
    <source>
        <dbReference type="ARBA" id="ARBA00022801"/>
    </source>
</evidence>
<organism evidence="7">
    <name type="scientific">bioreactor metagenome</name>
    <dbReference type="NCBI Taxonomy" id="1076179"/>
    <lineage>
        <taxon>unclassified sequences</taxon>
        <taxon>metagenomes</taxon>
        <taxon>ecological metagenomes</taxon>
    </lineage>
</organism>
<evidence type="ECO:0000256" key="5">
    <source>
        <dbReference type="ARBA" id="ARBA00023049"/>
    </source>
</evidence>
<dbReference type="GO" id="GO:0004222">
    <property type="term" value="F:metalloendopeptidase activity"/>
    <property type="evidence" value="ECO:0007669"/>
    <property type="project" value="InterPro"/>
</dbReference>
<gene>
    <name evidence="7" type="ORF">SDC9_122804</name>
</gene>
<sequence>MEFIAGDGNSSYVGRIGRKQEITIHKTLGTAGNMIHEIGHAVGMLHEHQNFVRDNAIIVHENNIKAAFVGQFKKITGNQHVHNSGIYDMGYPFSSIMMYPSLNSFAIDITQPTMTIKPSYLWGGSYRTGDIWISQRKFLTASDRAVVALKYEYPYDAATDTSLKHEIIHGPPTP</sequence>
<proteinExistence type="predicted"/>
<evidence type="ECO:0000256" key="4">
    <source>
        <dbReference type="ARBA" id="ARBA00022833"/>
    </source>
</evidence>
<keyword evidence="5" id="KW-0482">Metalloprotease</keyword>
<feature type="domain" description="Peptidase M12A" evidence="6">
    <location>
        <begin position="1"/>
        <end position="154"/>
    </location>
</feature>
<dbReference type="SUPFAM" id="SSF55486">
    <property type="entry name" value="Metalloproteases ('zincins'), catalytic domain"/>
    <property type="match status" value="1"/>
</dbReference>
<protein>
    <recommendedName>
        <fullName evidence="6">Peptidase M12A domain-containing protein</fullName>
    </recommendedName>
</protein>
<dbReference type="EMBL" id="VSSQ01026879">
    <property type="protein sequence ID" value="MPM75810.1"/>
    <property type="molecule type" value="Genomic_DNA"/>
</dbReference>
<keyword evidence="4" id="KW-0862">Zinc</keyword>
<keyword evidence="2" id="KW-0479">Metal-binding</keyword>
<dbReference type="InterPro" id="IPR001506">
    <property type="entry name" value="Peptidase_M12A"/>
</dbReference>
<dbReference type="InterPro" id="IPR024079">
    <property type="entry name" value="MetalloPept_cat_dom_sf"/>
</dbReference>
<dbReference type="GO" id="GO:0046872">
    <property type="term" value="F:metal ion binding"/>
    <property type="evidence" value="ECO:0007669"/>
    <property type="project" value="UniProtKB-KW"/>
</dbReference>
<reference evidence="7" key="1">
    <citation type="submission" date="2019-08" db="EMBL/GenBank/DDBJ databases">
        <authorList>
            <person name="Kucharzyk K."/>
            <person name="Murdoch R.W."/>
            <person name="Higgins S."/>
            <person name="Loffler F."/>
        </authorList>
    </citation>
    <scope>NUCLEOTIDE SEQUENCE</scope>
</reference>
<dbReference type="PANTHER" id="PTHR10127">
    <property type="entry name" value="DISCOIDIN, CUB, EGF, LAMININ , AND ZINC METALLOPROTEASE DOMAIN CONTAINING"/>
    <property type="match status" value="1"/>
</dbReference>
<dbReference type="AlphaFoldDB" id="A0A645CFV3"/>
<dbReference type="PANTHER" id="PTHR10127:SF780">
    <property type="entry name" value="METALLOENDOPEPTIDASE"/>
    <property type="match status" value="1"/>
</dbReference>
<keyword evidence="3" id="KW-0378">Hydrolase</keyword>
<comment type="caution">
    <text evidence="7">The sequence shown here is derived from an EMBL/GenBank/DDBJ whole genome shotgun (WGS) entry which is preliminary data.</text>
</comment>
<keyword evidence="1" id="KW-0645">Protease</keyword>
<dbReference type="Pfam" id="PF01400">
    <property type="entry name" value="Astacin"/>
    <property type="match status" value="1"/>
</dbReference>
<name>A0A645CFV3_9ZZZZ</name>
<accession>A0A645CFV3</accession>
<evidence type="ECO:0000256" key="1">
    <source>
        <dbReference type="ARBA" id="ARBA00022670"/>
    </source>
</evidence>
<evidence type="ECO:0000256" key="2">
    <source>
        <dbReference type="ARBA" id="ARBA00022723"/>
    </source>
</evidence>
<evidence type="ECO:0000313" key="7">
    <source>
        <dbReference type="EMBL" id="MPM75810.1"/>
    </source>
</evidence>
<dbReference type="PROSITE" id="PS51864">
    <property type="entry name" value="ASTACIN"/>
    <property type="match status" value="1"/>
</dbReference>
<dbReference type="Gene3D" id="3.40.390.10">
    <property type="entry name" value="Collagenase (Catalytic Domain)"/>
    <property type="match status" value="1"/>
</dbReference>
<evidence type="ECO:0000259" key="6">
    <source>
        <dbReference type="PROSITE" id="PS51864"/>
    </source>
</evidence>